<feature type="region of interest" description="Disordered" evidence="1">
    <location>
        <begin position="311"/>
        <end position="369"/>
    </location>
</feature>
<dbReference type="InterPro" id="IPR022062">
    <property type="entry name" value="DUF3618"/>
</dbReference>
<gene>
    <name evidence="2" type="ORF">D1114_07740</name>
</gene>
<dbReference type="EMBL" id="QWGP01000006">
    <property type="protein sequence ID" value="RHZ96008.1"/>
    <property type="molecule type" value="Genomic_DNA"/>
</dbReference>
<dbReference type="Pfam" id="PF12277">
    <property type="entry name" value="DUF3618"/>
    <property type="match status" value="1"/>
</dbReference>
<dbReference type="AlphaFoldDB" id="A0AAX1UM24"/>
<comment type="caution">
    <text evidence="2">The sequence shown here is derived from an EMBL/GenBank/DDBJ whole genome shotgun (WGS) entry which is preliminary data.</text>
</comment>
<accession>A0AAX1UM24</accession>
<dbReference type="Proteomes" id="UP000266305">
    <property type="component" value="Unassembled WGS sequence"/>
</dbReference>
<evidence type="ECO:0000313" key="3">
    <source>
        <dbReference type="Proteomes" id="UP000266305"/>
    </source>
</evidence>
<organism evidence="2 3">
    <name type="scientific">Cereibacter sphaeroides</name>
    <name type="common">Rhodobacter sphaeroides</name>
    <dbReference type="NCBI Taxonomy" id="1063"/>
    <lineage>
        <taxon>Bacteria</taxon>
        <taxon>Pseudomonadati</taxon>
        <taxon>Pseudomonadota</taxon>
        <taxon>Alphaproteobacteria</taxon>
        <taxon>Rhodobacterales</taxon>
        <taxon>Paracoccaceae</taxon>
        <taxon>Cereibacter</taxon>
    </lineage>
</organism>
<proteinExistence type="predicted"/>
<sequence>MNADKIEREVEENRARVESTLDALKERMSVNQVVDDLANFVGVEDLRGVMHSAGRQVRDNPVALGLIGVGLAWLAFGGSSSRSRHVSAYDREEYYRSDYGPARRSYEPYGGGASYRSDRGEGVVSRVKHAVSDAADSVSRAAHSATDKVAETFGDARDRAGSLRDDVYDRAGRMREDAYDRAGHWRDDLGERSAHLRDRAGHLRDRASHGAHQMRDSMSHGMEQQPLLVGAAAVALGAVIGAALPRTRTEDEWMGRTSDELWDEAKASSWELRERAMKAARETYDATIAAARDEGLVPEKGETLASKVGRVADAAASEAKAQVEPVLHGRDEDKSSTGMSSAGAGSTGSTDSTTKGPGTSGPKVAGSGF</sequence>
<evidence type="ECO:0000256" key="1">
    <source>
        <dbReference type="SAM" id="MobiDB-lite"/>
    </source>
</evidence>
<reference evidence="2 3" key="1">
    <citation type="submission" date="2018-08" db="EMBL/GenBank/DDBJ databases">
        <title>Draft genome sequence of Rhodobacter sphaeroides FY.</title>
        <authorList>
            <person name="Rayyan A."/>
            <person name="Meyer T.E."/>
            <person name="Kyndt J.A."/>
        </authorList>
    </citation>
    <scope>NUCLEOTIDE SEQUENCE [LARGE SCALE GENOMIC DNA]</scope>
    <source>
        <strain evidence="2 3">FY</strain>
    </source>
</reference>
<evidence type="ECO:0000313" key="2">
    <source>
        <dbReference type="EMBL" id="RHZ96008.1"/>
    </source>
</evidence>
<dbReference type="Gene3D" id="6.10.140.1430">
    <property type="match status" value="1"/>
</dbReference>
<dbReference type="RefSeq" id="WP_118999780.1">
    <property type="nucleotide sequence ID" value="NZ_QWGP01000006.1"/>
</dbReference>
<protein>
    <submittedName>
        <fullName evidence="2">DUF3618 domain-containing protein</fullName>
    </submittedName>
</protein>
<name>A0AAX1UM24_CERSP</name>
<feature type="compositionally biased region" description="Low complexity" evidence="1">
    <location>
        <begin position="336"/>
        <end position="361"/>
    </location>
</feature>